<name>A0A1H8FQU9_9BACL</name>
<reference evidence="1 2" key="1">
    <citation type="submission" date="2016-10" db="EMBL/GenBank/DDBJ databases">
        <authorList>
            <person name="de Groot N.N."/>
        </authorList>
    </citation>
    <scope>NUCLEOTIDE SEQUENCE [LARGE SCALE GENOMIC DNA]</scope>
    <source>
        <strain evidence="1 2">DSM 46701</strain>
    </source>
</reference>
<sequence length="210" mass="22826">MLKSLKFIIPPIAILTVAGLVGFIGKGFASDQPEKTAFSDYLKATSQNSPGQGKSLIPHNAVSIDGLNLSSFSIPIFLTPDARGIRSYQGTSLSGILKPSDEKIWFMMNGNQPQGIVVANRTEPVKMGGKNRSKDLMRLYKAAKASVKRDHEIRYFEFEGQGIFVAGTGKHEIVYLSQGAAKLLNLPAGKKLSPSDVITGMKNRLQSFPR</sequence>
<organism evidence="1 2">
    <name type="scientific">Lihuaxuella thermophila</name>
    <dbReference type="NCBI Taxonomy" id="1173111"/>
    <lineage>
        <taxon>Bacteria</taxon>
        <taxon>Bacillati</taxon>
        <taxon>Bacillota</taxon>
        <taxon>Bacilli</taxon>
        <taxon>Bacillales</taxon>
        <taxon>Thermoactinomycetaceae</taxon>
        <taxon>Lihuaxuella</taxon>
    </lineage>
</organism>
<keyword evidence="2" id="KW-1185">Reference proteome</keyword>
<evidence type="ECO:0000313" key="2">
    <source>
        <dbReference type="Proteomes" id="UP000199695"/>
    </source>
</evidence>
<protein>
    <submittedName>
        <fullName evidence="1">Uncharacterized protein</fullName>
    </submittedName>
</protein>
<dbReference type="OrthoDB" id="2465554at2"/>
<dbReference type="RefSeq" id="WP_089969103.1">
    <property type="nucleotide sequence ID" value="NZ_FOCQ01000009.1"/>
</dbReference>
<dbReference type="EMBL" id="FOCQ01000009">
    <property type="protein sequence ID" value="SEN34082.1"/>
    <property type="molecule type" value="Genomic_DNA"/>
</dbReference>
<proteinExistence type="predicted"/>
<dbReference type="Proteomes" id="UP000199695">
    <property type="component" value="Unassembled WGS sequence"/>
</dbReference>
<evidence type="ECO:0000313" key="1">
    <source>
        <dbReference type="EMBL" id="SEN34082.1"/>
    </source>
</evidence>
<accession>A0A1H8FQU9</accession>
<gene>
    <name evidence="1" type="ORF">SAMN05444955_10921</name>
</gene>
<dbReference type="AlphaFoldDB" id="A0A1H8FQU9"/>